<name>A0A0L0HF78_SPIPD</name>
<dbReference type="InterPro" id="IPR052935">
    <property type="entry name" value="Mg2+_PAP"/>
</dbReference>
<dbReference type="OrthoDB" id="2117591at2759"/>
<dbReference type="InParanoid" id="A0A0L0HF78"/>
<gene>
    <name evidence="2" type="ORF">SPPG_05077</name>
</gene>
<keyword evidence="3" id="KW-1185">Reference proteome</keyword>
<dbReference type="AlphaFoldDB" id="A0A0L0HF78"/>
<evidence type="ECO:0000313" key="3">
    <source>
        <dbReference type="Proteomes" id="UP000053201"/>
    </source>
</evidence>
<dbReference type="GO" id="GO:0008195">
    <property type="term" value="F:phosphatidate phosphatase activity"/>
    <property type="evidence" value="ECO:0007669"/>
    <property type="project" value="InterPro"/>
</dbReference>
<protein>
    <recommendedName>
        <fullName evidence="1">Phosphatidate phosphatase APP1 catalytic domain-containing protein</fullName>
    </recommendedName>
</protein>
<evidence type="ECO:0000259" key="1">
    <source>
        <dbReference type="Pfam" id="PF09949"/>
    </source>
</evidence>
<dbReference type="Proteomes" id="UP000053201">
    <property type="component" value="Unassembled WGS sequence"/>
</dbReference>
<sequence length="478" mass="52390">MSSLPGSFPLRDSFIQSNPAPDVGINVGTELPNAKNSSDLVERILLFPTYARLEHDPATVPTCPATPVPQVSGESGNPSRTVWLVNVKGWVYATRAESRRRKLILSLSRRFLAPSTVDAASRSLHDERAGMFLANSLKNVDIRVCAIGLAPSALVLKRNGIDRAVDIGEVIDHEEALEEDEIKALDCASLGTTETGITLTTDTSGFFSGTIELPSKIVDAWRQEKDESVADHDQIRIAAFKVGCHSLHAVGSVELISPTGISIISDVDDTIKESSVHEGRMAAINKALFSEAKDVAGMADAYNYLRSKKVSVHYVSAGPYQLYPMLSAFFKTSRFPPGSLNLRNVWERENMSSSTYKHNVISRILRDFGSRQFILIGDSGESDIEIYARVYEAAPQQILKIFIRDVNSHKHPAFTKSRTFPMAYREETALAATAAAINPLVARARAAFHTLHDSSWSLFKLPEAIITDTIVQHAIAKA</sequence>
<reference evidence="2 3" key="1">
    <citation type="submission" date="2009-08" db="EMBL/GenBank/DDBJ databases">
        <title>The Genome Sequence of Spizellomyces punctatus strain DAOM BR117.</title>
        <authorList>
            <consortium name="The Broad Institute Genome Sequencing Platform"/>
            <person name="Russ C."/>
            <person name="Cuomo C."/>
            <person name="Shea T."/>
            <person name="Young S.K."/>
            <person name="Zeng Q."/>
            <person name="Koehrsen M."/>
            <person name="Haas B."/>
            <person name="Borodovsky M."/>
            <person name="Guigo R."/>
            <person name="Alvarado L."/>
            <person name="Berlin A."/>
            <person name="Bochicchio J."/>
            <person name="Borenstein D."/>
            <person name="Chapman S."/>
            <person name="Chen Z."/>
            <person name="Engels R."/>
            <person name="Freedman E."/>
            <person name="Gellesch M."/>
            <person name="Goldberg J."/>
            <person name="Griggs A."/>
            <person name="Gujja S."/>
            <person name="Heiman D."/>
            <person name="Hepburn T."/>
            <person name="Howarth C."/>
            <person name="Jen D."/>
            <person name="Larson L."/>
            <person name="Lewis B."/>
            <person name="Mehta T."/>
            <person name="Park D."/>
            <person name="Pearson M."/>
            <person name="Roberts A."/>
            <person name="Saif S."/>
            <person name="Shenoy N."/>
            <person name="Sisk P."/>
            <person name="Stolte C."/>
            <person name="Sykes S."/>
            <person name="Thomson T."/>
            <person name="Walk T."/>
            <person name="White J."/>
            <person name="Yandava C."/>
            <person name="Burger G."/>
            <person name="Gray M.W."/>
            <person name="Holland P.W.H."/>
            <person name="King N."/>
            <person name="Lang F.B.F."/>
            <person name="Roger A.J."/>
            <person name="Ruiz-Trillo I."/>
            <person name="Lander E."/>
            <person name="Nusbaum C."/>
        </authorList>
    </citation>
    <scope>NUCLEOTIDE SEQUENCE [LARGE SCALE GENOMIC DNA]</scope>
    <source>
        <strain evidence="2 3">DAOM BR117</strain>
    </source>
</reference>
<dbReference type="InterPro" id="IPR019236">
    <property type="entry name" value="APP1_cat"/>
</dbReference>
<dbReference type="PANTHER" id="PTHR28208:SF3">
    <property type="entry name" value="PHOSPHATIDATE PHOSPHATASE APP1"/>
    <property type="match status" value="1"/>
</dbReference>
<dbReference type="RefSeq" id="XP_016607736.1">
    <property type="nucleotide sequence ID" value="XM_016753310.1"/>
</dbReference>
<feature type="domain" description="Phosphatidate phosphatase APP1 catalytic" evidence="1">
    <location>
        <begin position="261"/>
        <end position="405"/>
    </location>
</feature>
<organism evidence="2 3">
    <name type="scientific">Spizellomyces punctatus (strain DAOM BR117)</name>
    <dbReference type="NCBI Taxonomy" id="645134"/>
    <lineage>
        <taxon>Eukaryota</taxon>
        <taxon>Fungi</taxon>
        <taxon>Fungi incertae sedis</taxon>
        <taxon>Chytridiomycota</taxon>
        <taxon>Chytridiomycota incertae sedis</taxon>
        <taxon>Chytridiomycetes</taxon>
        <taxon>Spizellomycetales</taxon>
        <taxon>Spizellomycetaceae</taxon>
        <taxon>Spizellomyces</taxon>
    </lineage>
</organism>
<dbReference type="eggNOG" id="ENOG502QT5E">
    <property type="taxonomic scope" value="Eukaryota"/>
</dbReference>
<dbReference type="STRING" id="645134.A0A0L0HF78"/>
<dbReference type="PANTHER" id="PTHR28208">
    <property type="entry name" value="PHOSPHATIDATE PHOSPHATASE APP1"/>
    <property type="match status" value="1"/>
</dbReference>
<accession>A0A0L0HF78</accession>
<proteinExistence type="predicted"/>
<dbReference type="GeneID" id="27688486"/>
<dbReference type="VEuPathDB" id="FungiDB:SPPG_05077"/>
<evidence type="ECO:0000313" key="2">
    <source>
        <dbReference type="EMBL" id="KNC99696.1"/>
    </source>
</evidence>
<dbReference type="EMBL" id="KQ257457">
    <property type="protein sequence ID" value="KNC99696.1"/>
    <property type="molecule type" value="Genomic_DNA"/>
</dbReference>
<dbReference type="Pfam" id="PF09949">
    <property type="entry name" value="APP1_cat"/>
    <property type="match status" value="1"/>
</dbReference>